<name>A0AAD6UK74_9AGAR</name>
<feature type="region of interest" description="Disordered" evidence="1">
    <location>
        <begin position="193"/>
        <end position="255"/>
    </location>
</feature>
<protein>
    <recommendedName>
        <fullName evidence="2">Protein kinase domain-containing protein</fullName>
    </recommendedName>
</protein>
<feature type="domain" description="Protein kinase" evidence="2">
    <location>
        <begin position="372"/>
        <end position="667"/>
    </location>
</feature>
<proteinExistence type="predicted"/>
<feature type="region of interest" description="Disordered" evidence="1">
    <location>
        <begin position="1"/>
        <end position="27"/>
    </location>
</feature>
<evidence type="ECO:0000313" key="3">
    <source>
        <dbReference type="EMBL" id="KAJ7189303.1"/>
    </source>
</evidence>
<feature type="compositionally biased region" description="Low complexity" evidence="1">
    <location>
        <begin position="193"/>
        <end position="219"/>
    </location>
</feature>
<dbReference type="PROSITE" id="PS50011">
    <property type="entry name" value="PROTEIN_KINASE_DOM"/>
    <property type="match status" value="1"/>
</dbReference>
<keyword evidence="4" id="KW-1185">Reference proteome</keyword>
<dbReference type="PANTHER" id="PTHR38248:SF2">
    <property type="entry name" value="FUNK1 11"/>
    <property type="match status" value="1"/>
</dbReference>
<dbReference type="Proteomes" id="UP001219525">
    <property type="component" value="Unassembled WGS sequence"/>
</dbReference>
<dbReference type="InterPro" id="IPR000719">
    <property type="entry name" value="Prot_kinase_dom"/>
</dbReference>
<dbReference type="PANTHER" id="PTHR38248">
    <property type="entry name" value="FUNK1 6"/>
    <property type="match status" value="1"/>
</dbReference>
<reference evidence="3" key="1">
    <citation type="submission" date="2023-03" db="EMBL/GenBank/DDBJ databases">
        <title>Massive genome expansion in bonnet fungi (Mycena s.s.) driven by repeated elements and novel gene families across ecological guilds.</title>
        <authorList>
            <consortium name="Lawrence Berkeley National Laboratory"/>
            <person name="Harder C.B."/>
            <person name="Miyauchi S."/>
            <person name="Viragh M."/>
            <person name="Kuo A."/>
            <person name="Thoen E."/>
            <person name="Andreopoulos B."/>
            <person name="Lu D."/>
            <person name="Skrede I."/>
            <person name="Drula E."/>
            <person name="Henrissat B."/>
            <person name="Morin E."/>
            <person name="Kohler A."/>
            <person name="Barry K."/>
            <person name="LaButti K."/>
            <person name="Morin E."/>
            <person name="Salamov A."/>
            <person name="Lipzen A."/>
            <person name="Mereny Z."/>
            <person name="Hegedus B."/>
            <person name="Baldrian P."/>
            <person name="Stursova M."/>
            <person name="Weitz H."/>
            <person name="Taylor A."/>
            <person name="Grigoriev I.V."/>
            <person name="Nagy L.G."/>
            <person name="Martin F."/>
            <person name="Kauserud H."/>
        </authorList>
    </citation>
    <scope>NUCLEOTIDE SEQUENCE</scope>
    <source>
        <strain evidence="3">9144</strain>
    </source>
</reference>
<dbReference type="GO" id="GO:0004672">
    <property type="term" value="F:protein kinase activity"/>
    <property type="evidence" value="ECO:0007669"/>
    <property type="project" value="InterPro"/>
</dbReference>
<dbReference type="Pfam" id="PF17667">
    <property type="entry name" value="Pkinase_fungal"/>
    <property type="match status" value="1"/>
</dbReference>
<dbReference type="InterPro" id="IPR011009">
    <property type="entry name" value="Kinase-like_dom_sf"/>
</dbReference>
<comment type="caution">
    <text evidence="3">The sequence shown here is derived from an EMBL/GenBank/DDBJ whole genome shotgun (WGS) entry which is preliminary data.</text>
</comment>
<evidence type="ECO:0000313" key="4">
    <source>
        <dbReference type="Proteomes" id="UP001219525"/>
    </source>
</evidence>
<accession>A0AAD6UK74</accession>
<dbReference type="SUPFAM" id="SSF56112">
    <property type="entry name" value="Protein kinase-like (PK-like)"/>
    <property type="match status" value="1"/>
</dbReference>
<evidence type="ECO:0000256" key="1">
    <source>
        <dbReference type="SAM" id="MobiDB-lite"/>
    </source>
</evidence>
<sequence>MTTPPSAPAPIVDSTPQSKGSGSHRHYAAEHTQKDYAPYLQEDLVHEKLITVAQFFEWILHITNSQDTTKMENHPVFQKHLTDYNRWDVYKRETELYQPFVELTNYCIGNGSGIRFCRNDPTIVHGSDAQRKPDVVSTWKAALALGDRTNADNLANDGPGKQSGFHWMEVIAFWEFKFVLNGVDSATLVSSSSAASASPPTAPQPSKKAAKKASVPLSSRELRPRADTPAGPPTTTRSSEKRASNSAKTIPEKEDPRTQCASYALELLTYGGLRSHVIGGLVTNHFLELLYYDRSIIVKSERFDFTQETARFITMLKGISDLTENQWGYHPLLPAPRPAILYPSQGVLTHPFDGSVIKLNDGRLLTVGKTIFQSHGIIGRGTYVSQATMKVEGKEKDVIVKWSWPAKTRTPEADLVKIATDLATASGDLWVLNHLPKILHAEERDFDEDSPQRRLSKHFGEHYELRVLRIVVQERLSPITELTTAPELSKAFHGIFKCYKWLYEKAGIMHRDISRNNLMYREVEGKVYGVLNDFDLSVLIHKEPRSTSKQRTGTEPYMAVDLLVTGPPPPHLYRFDLESLFYVMVYIVCQYHEGKKIDSPPFELWDHLPTITLRAVKQAFLSNAMTTIPTSNFLALRRSILLLHQMFRDAYNARANAQTLALLDPSPTSPMKDPLDGLITFDEFEKILVANLPTLI</sequence>
<gene>
    <name evidence="3" type="ORF">GGX14DRAFT_610417</name>
</gene>
<dbReference type="GO" id="GO:0005524">
    <property type="term" value="F:ATP binding"/>
    <property type="evidence" value="ECO:0007669"/>
    <property type="project" value="InterPro"/>
</dbReference>
<dbReference type="AlphaFoldDB" id="A0AAD6UK74"/>
<dbReference type="InterPro" id="IPR040976">
    <property type="entry name" value="Pkinase_fungal"/>
</dbReference>
<evidence type="ECO:0000259" key="2">
    <source>
        <dbReference type="PROSITE" id="PS50011"/>
    </source>
</evidence>
<organism evidence="3 4">
    <name type="scientific">Mycena pura</name>
    <dbReference type="NCBI Taxonomy" id="153505"/>
    <lineage>
        <taxon>Eukaryota</taxon>
        <taxon>Fungi</taxon>
        <taxon>Dikarya</taxon>
        <taxon>Basidiomycota</taxon>
        <taxon>Agaricomycotina</taxon>
        <taxon>Agaricomycetes</taxon>
        <taxon>Agaricomycetidae</taxon>
        <taxon>Agaricales</taxon>
        <taxon>Marasmiineae</taxon>
        <taxon>Mycenaceae</taxon>
        <taxon>Mycena</taxon>
    </lineage>
</organism>
<dbReference type="Gene3D" id="1.10.510.10">
    <property type="entry name" value="Transferase(Phosphotransferase) domain 1"/>
    <property type="match status" value="1"/>
</dbReference>
<dbReference type="EMBL" id="JARJCW010000183">
    <property type="protein sequence ID" value="KAJ7189303.1"/>
    <property type="molecule type" value="Genomic_DNA"/>
</dbReference>